<reference evidence="2" key="1">
    <citation type="submission" date="2021-01" db="EMBL/GenBank/DDBJ databases">
        <title>Adiantum capillus-veneris genome.</title>
        <authorList>
            <person name="Fang Y."/>
            <person name="Liao Q."/>
        </authorList>
    </citation>
    <scope>NUCLEOTIDE SEQUENCE</scope>
    <source>
        <strain evidence="2">H3</strain>
        <tissue evidence="2">Leaf</tissue>
    </source>
</reference>
<feature type="domain" description="Peptide N-acetyl-beta-D-glucosaminyl asparaginase amidase A N-terminal" evidence="1">
    <location>
        <begin position="209"/>
        <end position="411"/>
    </location>
</feature>
<accession>A0A9D4UMK7</accession>
<protein>
    <recommendedName>
        <fullName evidence="1">Peptide N-acetyl-beta-D-glucosaminyl asparaginase amidase A N-terminal domain-containing protein</fullName>
    </recommendedName>
</protein>
<dbReference type="Pfam" id="PF12222">
    <property type="entry name" value="PNGaseA"/>
    <property type="match status" value="1"/>
</dbReference>
<dbReference type="EMBL" id="JABFUD020000014">
    <property type="protein sequence ID" value="KAI5070083.1"/>
    <property type="molecule type" value="Genomic_DNA"/>
</dbReference>
<keyword evidence="3" id="KW-1185">Reference proteome</keyword>
<dbReference type="OrthoDB" id="339900at2759"/>
<evidence type="ECO:0000313" key="3">
    <source>
        <dbReference type="Proteomes" id="UP000886520"/>
    </source>
</evidence>
<evidence type="ECO:0000313" key="2">
    <source>
        <dbReference type="EMBL" id="KAI5070083.1"/>
    </source>
</evidence>
<dbReference type="InterPro" id="IPR021102">
    <property type="entry name" value="PNGase_A"/>
</dbReference>
<comment type="caution">
    <text evidence="2">The sequence shown here is derived from an EMBL/GenBank/DDBJ whole genome shotgun (WGS) entry which is preliminary data.</text>
</comment>
<dbReference type="Proteomes" id="UP000886520">
    <property type="component" value="Chromosome 14"/>
</dbReference>
<name>A0A9D4UMK7_ADICA</name>
<dbReference type="PANTHER" id="PTHR31104">
    <property type="entry name" value="PEPTIDE-N4-(N-ACETYL-BETA-GLUCOSAMINYL)ASPARAGINE AMIDASE A PROTEIN"/>
    <property type="match status" value="1"/>
</dbReference>
<dbReference type="InterPro" id="IPR056948">
    <property type="entry name" value="PNGaseA_N"/>
</dbReference>
<dbReference type="AlphaFoldDB" id="A0A9D4UMK7"/>
<evidence type="ECO:0000259" key="1">
    <source>
        <dbReference type="Pfam" id="PF12222"/>
    </source>
</evidence>
<gene>
    <name evidence="2" type="ORF">GOP47_0014426</name>
</gene>
<proteinExistence type="predicted"/>
<sequence length="572" mass="62895">MYSKGSDGRPLVLFAWHVSTQKKGLVFMAGAAAVEDIVVAKDEKSSLQHTNMHAHERPSEAYSSCKECDGRRQAAELDSLISVEASSAHTFHNVKTLAMEEVKGSDQHHQHLHPQTFFEVSAPLDPPPHSPCASLQVFSHSFASSYGLPPAMADYTPPSEHECNNPSHWSLIVLTWSGSSVGRQFDRIAAVWFGGVEFLRTCTAEPTKQGVFDIKLTLHFFSGHSKSRDPPADLVLPMSSPSPLPNGHWFHITNDSYSPSKSFSVPANVHKAVLEVYVSFHGDDEFWYTNPSNEYIRRNNLTGVAGNGPFREVQAHLDGHLVAAIWPFPVVYTGGVINLYWRPAAAIGAFNLPTYEFDLTPFVGSLVNREQHTVDFRVENAIGEWLIDGSLHLWLDENATQTSGRLVSYSAPSYTISSRSDFAGLNGSLYTTASRSLSYSGVVLSSAGNRSVSSSYALEYKNIQVYSNSSALQTTSQTIGTKGEIKVEAPSKMVVLHNSFYTFPLDLSCLYYEGANSSLVFNCNFSHAFNKQISIFTNAGSSFSLLNNSQQGLDLQFLLIVAPIWFITIPGD</sequence>
<dbReference type="Pfam" id="PF25156">
    <property type="entry name" value="PNGase_A_C"/>
    <property type="match status" value="1"/>
</dbReference>
<organism evidence="2 3">
    <name type="scientific">Adiantum capillus-veneris</name>
    <name type="common">Maidenhair fern</name>
    <dbReference type="NCBI Taxonomy" id="13818"/>
    <lineage>
        <taxon>Eukaryota</taxon>
        <taxon>Viridiplantae</taxon>
        <taxon>Streptophyta</taxon>
        <taxon>Embryophyta</taxon>
        <taxon>Tracheophyta</taxon>
        <taxon>Polypodiopsida</taxon>
        <taxon>Polypodiidae</taxon>
        <taxon>Polypodiales</taxon>
        <taxon>Pteridineae</taxon>
        <taxon>Pteridaceae</taxon>
        <taxon>Vittarioideae</taxon>
        <taxon>Adiantum</taxon>
    </lineage>
</organism>